<dbReference type="Gene3D" id="3.40.50.2000">
    <property type="entry name" value="Glycogen Phosphorylase B"/>
    <property type="match status" value="2"/>
</dbReference>
<dbReference type="Pfam" id="PF00534">
    <property type="entry name" value="Glycos_transf_1"/>
    <property type="match status" value="1"/>
</dbReference>
<dbReference type="EMBL" id="DXDC01000073">
    <property type="protein sequence ID" value="HIY65124.1"/>
    <property type="molecule type" value="Genomic_DNA"/>
</dbReference>
<dbReference type="InterPro" id="IPR001296">
    <property type="entry name" value="Glyco_trans_1"/>
</dbReference>
<keyword evidence="4" id="KW-0328">Glycosyltransferase</keyword>
<evidence type="ECO:0000256" key="1">
    <source>
        <dbReference type="ARBA" id="ARBA00021292"/>
    </source>
</evidence>
<evidence type="ECO:0000313" key="4">
    <source>
        <dbReference type="EMBL" id="HIY65124.1"/>
    </source>
</evidence>
<dbReference type="InterPro" id="IPR050194">
    <property type="entry name" value="Glycosyltransferase_grp1"/>
</dbReference>
<dbReference type="AlphaFoldDB" id="A0A9D1YSR6"/>
<sequence>MFENLMDHSNFPRVAHHRVAKEAWRDAARVFRKCDVVTTPTRRSAEFLERNTGITGVQAISCGLNASDYTVSEQRNRHSIVFVGRVTSEKNIDVLVDAVARLPKDLEATLTVVGVGDLTDALQQQAERHGIGDRVTFTGYVTDEQLRRHLTDGAVFAMPSTAELQSIATMEAMASGLPVVGADSMALPHLIHDGDNGYLFKPGDASDLACKLERVLRASDEEYQRMRDESLHLVMDHDIERTLDAFERIYRGEE</sequence>
<feature type="domain" description="Glycosyl transferase family 1" evidence="3">
    <location>
        <begin position="76"/>
        <end position="228"/>
    </location>
</feature>
<evidence type="ECO:0000313" key="5">
    <source>
        <dbReference type="Proteomes" id="UP000824005"/>
    </source>
</evidence>
<dbReference type="PANTHER" id="PTHR45947:SF3">
    <property type="entry name" value="SULFOQUINOVOSYL TRANSFERASE SQD2"/>
    <property type="match status" value="1"/>
</dbReference>
<proteinExistence type="predicted"/>
<evidence type="ECO:0000259" key="3">
    <source>
        <dbReference type="Pfam" id="PF00534"/>
    </source>
</evidence>
<dbReference type="Proteomes" id="UP000824005">
    <property type="component" value="Unassembled WGS sequence"/>
</dbReference>
<gene>
    <name evidence="4" type="ORF">H9830_02470</name>
</gene>
<dbReference type="GO" id="GO:0016757">
    <property type="term" value="F:glycosyltransferase activity"/>
    <property type="evidence" value="ECO:0007669"/>
    <property type="project" value="UniProtKB-KW"/>
</dbReference>
<dbReference type="PANTHER" id="PTHR45947">
    <property type="entry name" value="SULFOQUINOVOSYL TRANSFERASE SQD2"/>
    <property type="match status" value="1"/>
</dbReference>
<protein>
    <recommendedName>
        <fullName evidence="1">D-inositol 3-phosphate glycosyltransferase</fullName>
    </recommendedName>
</protein>
<keyword evidence="2 4" id="KW-0808">Transferase</keyword>
<reference evidence="4" key="1">
    <citation type="journal article" date="2021" name="PeerJ">
        <title>Extensive microbial diversity within the chicken gut microbiome revealed by metagenomics and culture.</title>
        <authorList>
            <person name="Gilroy R."/>
            <person name="Ravi A."/>
            <person name="Getino M."/>
            <person name="Pursley I."/>
            <person name="Horton D.L."/>
            <person name="Alikhan N.F."/>
            <person name="Baker D."/>
            <person name="Gharbi K."/>
            <person name="Hall N."/>
            <person name="Watson M."/>
            <person name="Adriaenssens E.M."/>
            <person name="Foster-Nyarko E."/>
            <person name="Jarju S."/>
            <person name="Secka A."/>
            <person name="Antonio M."/>
            <person name="Oren A."/>
            <person name="Chaudhuri R.R."/>
            <person name="La Ragione R."/>
            <person name="Hildebrand F."/>
            <person name="Pallen M.J."/>
        </authorList>
    </citation>
    <scope>NUCLEOTIDE SEQUENCE</scope>
    <source>
        <strain evidence="4">ChiGjej1B1-98</strain>
    </source>
</reference>
<name>A0A9D1YSR6_9MICO</name>
<feature type="non-terminal residue" evidence="4">
    <location>
        <position position="1"/>
    </location>
</feature>
<accession>A0A9D1YSR6</accession>
<organism evidence="4 5">
    <name type="scientific">Candidatus Agrococcus pullicola</name>
    <dbReference type="NCBI Taxonomy" id="2838429"/>
    <lineage>
        <taxon>Bacteria</taxon>
        <taxon>Bacillati</taxon>
        <taxon>Actinomycetota</taxon>
        <taxon>Actinomycetes</taxon>
        <taxon>Micrococcales</taxon>
        <taxon>Microbacteriaceae</taxon>
        <taxon>Agrococcus</taxon>
    </lineage>
</organism>
<evidence type="ECO:0000256" key="2">
    <source>
        <dbReference type="ARBA" id="ARBA00022679"/>
    </source>
</evidence>
<dbReference type="SUPFAM" id="SSF53756">
    <property type="entry name" value="UDP-Glycosyltransferase/glycogen phosphorylase"/>
    <property type="match status" value="1"/>
</dbReference>
<reference evidence="4" key="2">
    <citation type="submission" date="2021-04" db="EMBL/GenBank/DDBJ databases">
        <authorList>
            <person name="Gilroy R."/>
        </authorList>
    </citation>
    <scope>NUCLEOTIDE SEQUENCE</scope>
    <source>
        <strain evidence="4">ChiGjej1B1-98</strain>
    </source>
</reference>
<comment type="caution">
    <text evidence="4">The sequence shown here is derived from an EMBL/GenBank/DDBJ whole genome shotgun (WGS) entry which is preliminary data.</text>
</comment>